<comment type="caution">
    <text evidence="3">The sequence shown here is derived from an EMBL/GenBank/DDBJ whole genome shotgun (WGS) entry which is preliminary data.</text>
</comment>
<accession>A0A600ZG96</accession>
<proteinExistence type="predicted"/>
<evidence type="ECO:0000256" key="2">
    <source>
        <dbReference type="ARBA" id="ARBA00022679"/>
    </source>
</evidence>
<dbReference type="GO" id="GO:0031167">
    <property type="term" value="P:rRNA methylation"/>
    <property type="evidence" value="ECO:0007669"/>
    <property type="project" value="InterPro"/>
</dbReference>
<evidence type="ECO:0000256" key="1">
    <source>
        <dbReference type="ARBA" id="ARBA00022603"/>
    </source>
</evidence>
<dbReference type="CDD" id="cd02440">
    <property type="entry name" value="AdoMet_MTases"/>
    <property type="match status" value="1"/>
</dbReference>
<protein>
    <submittedName>
        <fullName evidence="3">RsmD family RNA methyltransferase</fullName>
    </submittedName>
</protein>
<sequence>MNDEFISVKDFFNHNEKRKKFLQKQEIKPPKEKTKKTKETKLYTNIESGKYKGKKLLLPSLTTTRSTKSIVKSCVFNVIREDLRSKIFIEAFGGSALMAAEALSNHALKAYAIELDAKAYKIALENAKNIDPNLEVIHANTFEILPKLIENSKNEIILYLDPPFDIREGFSDIYEKIYHFLENLDLKTLNLIIFEYHSTIKTPEKIQNFQKAKEKKFRSTSLSFYIKNL</sequence>
<dbReference type="InterPro" id="IPR029063">
    <property type="entry name" value="SAM-dependent_MTases_sf"/>
</dbReference>
<dbReference type="InterPro" id="IPR004398">
    <property type="entry name" value="RNA_MeTrfase_RsmD"/>
</dbReference>
<name>A0A600ZG96_CAMJU</name>
<dbReference type="AlphaFoldDB" id="A0A600ZG96"/>
<dbReference type="SUPFAM" id="SSF53335">
    <property type="entry name" value="S-adenosyl-L-methionine-dependent methyltransferases"/>
    <property type="match status" value="1"/>
</dbReference>
<reference evidence="3" key="1">
    <citation type="submission" date="2019-09" db="EMBL/GenBank/DDBJ databases">
        <authorList>
            <consortium name="NARMS: The National Antimicrobial Resistance Monitoring System"/>
        </authorList>
    </citation>
    <scope>NUCLEOTIDE SEQUENCE</scope>
    <source>
        <strain evidence="3">FSIS11924316</strain>
    </source>
</reference>
<dbReference type="GO" id="GO:0008168">
    <property type="term" value="F:methyltransferase activity"/>
    <property type="evidence" value="ECO:0007669"/>
    <property type="project" value="UniProtKB-KW"/>
</dbReference>
<organism evidence="3">
    <name type="scientific">Campylobacter jejuni</name>
    <dbReference type="NCBI Taxonomy" id="197"/>
    <lineage>
        <taxon>Bacteria</taxon>
        <taxon>Pseudomonadati</taxon>
        <taxon>Campylobacterota</taxon>
        <taxon>Epsilonproteobacteria</taxon>
        <taxon>Campylobacterales</taxon>
        <taxon>Campylobacteraceae</taxon>
        <taxon>Campylobacter</taxon>
    </lineage>
</organism>
<dbReference type="Pfam" id="PF03602">
    <property type="entry name" value="Cons_hypoth95"/>
    <property type="match status" value="1"/>
</dbReference>
<evidence type="ECO:0000313" key="3">
    <source>
        <dbReference type="EMBL" id="ECT4289067.1"/>
    </source>
</evidence>
<dbReference type="EMBL" id="AAKMSR010000008">
    <property type="protein sequence ID" value="ECT4289067.1"/>
    <property type="molecule type" value="Genomic_DNA"/>
</dbReference>
<dbReference type="PANTHER" id="PTHR43542">
    <property type="entry name" value="METHYLTRANSFERASE"/>
    <property type="match status" value="1"/>
</dbReference>
<gene>
    <name evidence="3" type="ORF">F2L97_05585</name>
</gene>
<keyword evidence="1 3" id="KW-0489">Methyltransferase</keyword>
<keyword evidence="2 3" id="KW-0808">Transferase</keyword>
<dbReference type="PANTHER" id="PTHR43542:SF1">
    <property type="entry name" value="METHYLTRANSFERASE"/>
    <property type="match status" value="1"/>
</dbReference>
<dbReference type="Gene3D" id="3.40.50.150">
    <property type="entry name" value="Vaccinia Virus protein VP39"/>
    <property type="match status" value="1"/>
</dbReference>